<dbReference type="InterPro" id="IPR048334">
    <property type="entry name" value="Pellino_FHA"/>
</dbReference>
<evidence type="ECO:0000313" key="3">
    <source>
        <dbReference type="Proteomes" id="UP000472270"/>
    </source>
</evidence>
<dbReference type="InterPro" id="IPR006800">
    <property type="entry name" value="Pellino_fam"/>
</dbReference>
<name>A0A673GFY3_9TELE</name>
<dbReference type="GO" id="GO:0000209">
    <property type="term" value="P:protein polyubiquitination"/>
    <property type="evidence" value="ECO:0007669"/>
    <property type="project" value="InterPro"/>
</dbReference>
<proteinExistence type="predicted"/>
<dbReference type="PANTHER" id="PTHR12098">
    <property type="entry name" value="E3 UBIQUITIN-PROTEIN LIGASE PELLINO-RELATED"/>
    <property type="match status" value="1"/>
</dbReference>
<dbReference type="Pfam" id="PF04710">
    <property type="entry name" value="Pellino_FHA"/>
    <property type="match status" value="1"/>
</dbReference>
<dbReference type="PANTHER" id="PTHR12098:SF7">
    <property type="entry name" value="E3 UBIQUITIN-PROTEIN LIGASE PELLINO HOMOLOG 2-LIKE"/>
    <property type="match status" value="1"/>
</dbReference>
<dbReference type="AlphaFoldDB" id="A0A673GFY3"/>
<sequence>MDGLTTNGVLVMHPVGFPEEPKQGLWREISVCGDVYALRETRSGPIRGITAGVGRSLFSSLS</sequence>
<organism evidence="2 3">
    <name type="scientific">Sinocyclocheilus rhinocerous</name>
    <dbReference type="NCBI Taxonomy" id="307959"/>
    <lineage>
        <taxon>Eukaryota</taxon>
        <taxon>Metazoa</taxon>
        <taxon>Chordata</taxon>
        <taxon>Craniata</taxon>
        <taxon>Vertebrata</taxon>
        <taxon>Euteleostomi</taxon>
        <taxon>Actinopterygii</taxon>
        <taxon>Neopterygii</taxon>
        <taxon>Teleostei</taxon>
        <taxon>Ostariophysi</taxon>
        <taxon>Cypriniformes</taxon>
        <taxon>Cyprinidae</taxon>
        <taxon>Cyprininae</taxon>
        <taxon>Sinocyclocheilus</taxon>
    </lineage>
</organism>
<reference evidence="2" key="2">
    <citation type="submission" date="2025-09" db="UniProtKB">
        <authorList>
            <consortium name="Ensembl"/>
        </authorList>
    </citation>
    <scope>IDENTIFICATION</scope>
</reference>
<dbReference type="Ensembl" id="ENSSRHT00000011483.1">
    <property type="protein sequence ID" value="ENSSRHP00000011060.1"/>
    <property type="gene ID" value="ENSSRHG00000006450.1"/>
</dbReference>
<protein>
    <recommendedName>
        <fullName evidence="1">Pellino FHA domain-containing protein</fullName>
    </recommendedName>
</protein>
<evidence type="ECO:0000313" key="2">
    <source>
        <dbReference type="Ensembl" id="ENSSRHP00000011060.1"/>
    </source>
</evidence>
<dbReference type="GO" id="GO:0008592">
    <property type="term" value="P:regulation of Toll signaling pathway"/>
    <property type="evidence" value="ECO:0007669"/>
    <property type="project" value="InterPro"/>
</dbReference>
<reference evidence="2" key="1">
    <citation type="submission" date="2025-08" db="UniProtKB">
        <authorList>
            <consortium name="Ensembl"/>
        </authorList>
    </citation>
    <scope>IDENTIFICATION</scope>
</reference>
<evidence type="ECO:0000259" key="1">
    <source>
        <dbReference type="Pfam" id="PF04710"/>
    </source>
</evidence>
<keyword evidence="3" id="KW-1185">Reference proteome</keyword>
<accession>A0A673GFY3</accession>
<dbReference type="Proteomes" id="UP000472270">
    <property type="component" value="Unassembled WGS sequence"/>
</dbReference>
<feature type="domain" description="Pellino FHA" evidence="1">
    <location>
        <begin position="1"/>
        <end position="50"/>
    </location>
</feature>
<dbReference type="GO" id="GO:0061630">
    <property type="term" value="F:ubiquitin protein ligase activity"/>
    <property type="evidence" value="ECO:0007669"/>
    <property type="project" value="InterPro"/>
</dbReference>